<evidence type="ECO:0000256" key="1">
    <source>
        <dbReference type="SAM" id="MobiDB-lite"/>
    </source>
</evidence>
<reference evidence="3" key="1">
    <citation type="submission" date="2022-06" db="EMBL/GenBank/DDBJ databases">
        <title>Genome sequencing of Brevibacillus sp. BB3-R1.</title>
        <authorList>
            <person name="Heo J."/>
            <person name="Lee D."/>
            <person name="Won M."/>
            <person name="Han B.-H."/>
            <person name="Hong S.-B."/>
            <person name="Kwon S.-W."/>
        </authorList>
    </citation>
    <scope>NUCLEOTIDE SEQUENCE</scope>
    <source>
        <strain evidence="3">BB3-R1</strain>
    </source>
</reference>
<name>A0ABY4WHG9_9BACL</name>
<feature type="region of interest" description="Disordered" evidence="1">
    <location>
        <begin position="79"/>
        <end position="108"/>
    </location>
</feature>
<evidence type="ECO:0000313" key="3">
    <source>
        <dbReference type="EMBL" id="USG65588.1"/>
    </source>
</evidence>
<dbReference type="Proteomes" id="UP001056500">
    <property type="component" value="Chromosome"/>
</dbReference>
<feature type="compositionally biased region" description="Pro residues" evidence="1">
    <location>
        <begin position="131"/>
        <end position="141"/>
    </location>
</feature>
<organism evidence="3 4">
    <name type="scientific">Brevibacillus ruminantium</name>
    <dbReference type="NCBI Taxonomy" id="2950604"/>
    <lineage>
        <taxon>Bacteria</taxon>
        <taxon>Bacillati</taxon>
        <taxon>Bacillota</taxon>
        <taxon>Bacilli</taxon>
        <taxon>Bacillales</taxon>
        <taxon>Paenibacillaceae</taxon>
        <taxon>Brevibacillus</taxon>
    </lineage>
</organism>
<dbReference type="SUPFAM" id="SSF109854">
    <property type="entry name" value="DinB/YfiT-like putative metalloenzymes"/>
    <property type="match status" value="1"/>
</dbReference>
<dbReference type="Gene3D" id="1.20.120.450">
    <property type="entry name" value="dinb family like domain"/>
    <property type="match status" value="1"/>
</dbReference>
<proteinExistence type="predicted"/>
<gene>
    <name evidence="3" type="ORF">NDK47_26395</name>
</gene>
<dbReference type="RefSeq" id="WP_251872671.1">
    <property type="nucleotide sequence ID" value="NZ_CP098755.1"/>
</dbReference>
<dbReference type="Pfam" id="PF12867">
    <property type="entry name" value="DinB_2"/>
    <property type="match status" value="1"/>
</dbReference>
<feature type="region of interest" description="Disordered" evidence="1">
    <location>
        <begin position="129"/>
        <end position="148"/>
    </location>
</feature>
<dbReference type="InterPro" id="IPR024775">
    <property type="entry name" value="DinB-like"/>
</dbReference>
<accession>A0ABY4WHG9</accession>
<dbReference type="EMBL" id="CP098755">
    <property type="protein sequence ID" value="USG65588.1"/>
    <property type="molecule type" value="Genomic_DNA"/>
</dbReference>
<protein>
    <submittedName>
        <fullName evidence="3">DinB family protein</fullName>
    </submittedName>
</protein>
<keyword evidence="4" id="KW-1185">Reference proteome</keyword>
<evidence type="ECO:0000259" key="2">
    <source>
        <dbReference type="Pfam" id="PF12867"/>
    </source>
</evidence>
<dbReference type="InterPro" id="IPR034660">
    <property type="entry name" value="DinB/YfiT-like"/>
</dbReference>
<feature type="domain" description="DinB-like" evidence="2">
    <location>
        <begin position="9"/>
        <end position="201"/>
    </location>
</feature>
<sequence length="211" mass="24062">MNTKEILTQMEAVTEQYLRDLERFDMDQLTYKYGEEDWSLGQMYLHLIRSALFMQLRNVELCWEQSKQMQTANERLAVSAPADDSMTGNHAGSEEETDGSAADKDIVPGKTEAGAGIFALGSFPPVRISVPPSPQYTPPQPESKEQLSTGLRQVVTKMHELEPLLAEISPACREPHPRFGHLNATEWFILVEMHFRHHLRQKERLEALLQE</sequence>
<evidence type="ECO:0000313" key="4">
    <source>
        <dbReference type="Proteomes" id="UP001056500"/>
    </source>
</evidence>